<keyword evidence="3 5" id="KW-1133">Transmembrane helix</keyword>
<dbReference type="GO" id="GO:0046873">
    <property type="term" value="F:metal ion transmembrane transporter activity"/>
    <property type="evidence" value="ECO:0007669"/>
    <property type="project" value="InterPro"/>
</dbReference>
<feature type="transmembrane region" description="Helical" evidence="5">
    <location>
        <begin position="187"/>
        <end position="209"/>
    </location>
</feature>
<keyword evidence="2 5" id="KW-0812">Transmembrane</keyword>
<dbReference type="Proteomes" id="UP000799444">
    <property type="component" value="Unassembled WGS sequence"/>
</dbReference>
<dbReference type="SUPFAM" id="SSF144083">
    <property type="entry name" value="Magnesium transport protein CorA, transmembrane region"/>
    <property type="match status" value="1"/>
</dbReference>
<dbReference type="AlphaFoldDB" id="A0A9P4QRZ5"/>
<dbReference type="Gene3D" id="1.20.58.340">
    <property type="entry name" value="Magnesium transport protein CorA, transmembrane region"/>
    <property type="match status" value="1"/>
</dbReference>
<proteinExistence type="predicted"/>
<sequence>MHVSDTPSSLSKQPTLIQGIDLPDVPDEDWKCHAVRRSIVNSGEPLANLKSSNVFLRCVASLLEWQMSCAPQYALIYPQFHGELPMKYWHQSPFIGFHDVRERWLDLRRETDSRRTTLLSLPIFLAVNFRRPGDQLIEACARLVDAYEAYVKGLGIEEAALKDYIEVQSSGSSTEMARISIQESKRVILLTFLAFVFLPISLASSIYGMNVQQINQTGHHIGVFVATAFLLLLTTFGLWLVSAAFVAVRASLSDKYEEKQRNNPVQRLTLRDKIFLVGQSLRWPF</sequence>
<evidence type="ECO:0000256" key="1">
    <source>
        <dbReference type="ARBA" id="ARBA00004141"/>
    </source>
</evidence>
<protein>
    <submittedName>
        <fullName evidence="6">Uncharacterized protein</fullName>
    </submittedName>
</protein>
<evidence type="ECO:0000313" key="6">
    <source>
        <dbReference type="EMBL" id="KAF2729757.1"/>
    </source>
</evidence>
<evidence type="ECO:0000256" key="3">
    <source>
        <dbReference type="ARBA" id="ARBA00022989"/>
    </source>
</evidence>
<dbReference type="InterPro" id="IPR002523">
    <property type="entry name" value="MgTranspt_CorA/ZnTranspt_ZntB"/>
</dbReference>
<gene>
    <name evidence="6" type="ORF">EJ04DRAFT_62911</name>
</gene>
<name>A0A9P4QRZ5_9PLEO</name>
<dbReference type="GO" id="GO:0016020">
    <property type="term" value="C:membrane"/>
    <property type="evidence" value="ECO:0007669"/>
    <property type="project" value="UniProtKB-SubCell"/>
</dbReference>
<evidence type="ECO:0000256" key="4">
    <source>
        <dbReference type="ARBA" id="ARBA00023136"/>
    </source>
</evidence>
<dbReference type="EMBL" id="ML996236">
    <property type="protein sequence ID" value="KAF2729757.1"/>
    <property type="molecule type" value="Genomic_DNA"/>
</dbReference>
<feature type="transmembrane region" description="Helical" evidence="5">
    <location>
        <begin position="221"/>
        <end position="248"/>
    </location>
</feature>
<comment type="caution">
    <text evidence="6">The sequence shown here is derived from an EMBL/GenBank/DDBJ whole genome shotgun (WGS) entry which is preliminary data.</text>
</comment>
<dbReference type="OrthoDB" id="3231000at2759"/>
<evidence type="ECO:0000256" key="2">
    <source>
        <dbReference type="ARBA" id="ARBA00022692"/>
    </source>
</evidence>
<evidence type="ECO:0000313" key="7">
    <source>
        <dbReference type="Proteomes" id="UP000799444"/>
    </source>
</evidence>
<dbReference type="InterPro" id="IPR045863">
    <property type="entry name" value="CorA_TM1_TM2"/>
</dbReference>
<keyword evidence="4 5" id="KW-0472">Membrane</keyword>
<reference evidence="6" key="1">
    <citation type="journal article" date="2020" name="Stud. Mycol.">
        <title>101 Dothideomycetes genomes: a test case for predicting lifestyles and emergence of pathogens.</title>
        <authorList>
            <person name="Haridas S."/>
            <person name="Albert R."/>
            <person name="Binder M."/>
            <person name="Bloem J."/>
            <person name="Labutti K."/>
            <person name="Salamov A."/>
            <person name="Andreopoulos B."/>
            <person name="Baker S."/>
            <person name="Barry K."/>
            <person name="Bills G."/>
            <person name="Bluhm B."/>
            <person name="Cannon C."/>
            <person name="Castanera R."/>
            <person name="Culley D."/>
            <person name="Daum C."/>
            <person name="Ezra D."/>
            <person name="Gonzalez J."/>
            <person name="Henrissat B."/>
            <person name="Kuo A."/>
            <person name="Liang C."/>
            <person name="Lipzen A."/>
            <person name="Lutzoni F."/>
            <person name="Magnuson J."/>
            <person name="Mondo S."/>
            <person name="Nolan M."/>
            <person name="Ohm R."/>
            <person name="Pangilinan J."/>
            <person name="Park H.-J."/>
            <person name="Ramirez L."/>
            <person name="Alfaro M."/>
            <person name="Sun H."/>
            <person name="Tritt A."/>
            <person name="Yoshinaga Y."/>
            <person name="Zwiers L.-H."/>
            <person name="Turgeon B."/>
            <person name="Goodwin S."/>
            <person name="Spatafora J."/>
            <person name="Crous P."/>
            <person name="Grigoriev I."/>
        </authorList>
    </citation>
    <scope>NUCLEOTIDE SEQUENCE</scope>
    <source>
        <strain evidence="6">CBS 125425</strain>
    </source>
</reference>
<accession>A0A9P4QRZ5</accession>
<dbReference type="Pfam" id="PF01544">
    <property type="entry name" value="CorA"/>
    <property type="match status" value="1"/>
</dbReference>
<evidence type="ECO:0000256" key="5">
    <source>
        <dbReference type="SAM" id="Phobius"/>
    </source>
</evidence>
<comment type="subcellular location">
    <subcellularLocation>
        <location evidence="1">Membrane</location>
        <topology evidence="1">Multi-pass membrane protein</topology>
    </subcellularLocation>
</comment>
<keyword evidence="7" id="KW-1185">Reference proteome</keyword>
<organism evidence="6 7">
    <name type="scientific">Polyplosphaeria fusca</name>
    <dbReference type="NCBI Taxonomy" id="682080"/>
    <lineage>
        <taxon>Eukaryota</taxon>
        <taxon>Fungi</taxon>
        <taxon>Dikarya</taxon>
        <taxon>Ascomycota</taxon>
        <taxon>Pezizomycotina</taxon>
        <taxon>Dothideomycetes</taxon>
        <taxon>Pleosporomycetidae</taxon>
        <taxon>Pleosporales</taxon>
        <taxon>Tetraplosphaeriaceae</taxon>
        <taxon>Polyplosphaeria</taxon>
    </lineage>
</organism>